<keyword evidence="2" id="KW-0378">Hydrolase</keyword>
<evidence type="ECO:0000259" key="1">
    <source>
        <dbReference type="Pfam" id="PF12146"/>
    </source>
</evidence>
<name>A0AA41U3I2_9ACTN</name>
<organism evidence="2 3">
    <name type="scientific">Yinghuangia soli</name>
    <dbReference type="NCBI Taxonomy" id="2908204"/>
    <lineage>
        <taxon>Bacteria</taxon>
        <taxon>Bacillati</taxon>
        <taxon>Actinomycetota</taxon>
        <taxon>Actinomycetes</taxon>
        <taxon>Kitasatosporales</taxon>
        <taxon>Streptomycetaceae</taxon>
        <taxon>Yinghuangia</taxon>
    </lineage>
</organism>
<dbReference type="Gene3D" id="1.10.10.800">
    <property type="match status" value="1"/>
</dbReference>
<dbReference type="InterPro" id="IPR029058">
    <property type="entry name" value="AB_hydrolase_fold"/>
</dbReference>
<sequence>MITTERVTFAVDGVELIGELRLPDGAGPDAPAPGLVFTGPFTGVKEQVAGLYAAELAARGYATLAFDHRNWGESGGTPRQHEDPQAKLADLGAAVSLLRGRPEVDAERIGAVGICLGGGYALKFAAFDPRVKAFAGIAGAYNTPYGMRSGFGPDNYRAVLGSFAAAQETIDNGGEHEYLPAVAAEGEAAMPGDEPFAYYGTERSFSPHWENRVTRVTPRALITVDNMAGADFLGPTPGLIVHGVEDAFCSPEGAKEAHERMTGPKEIVWLDAKLHIDLYDNAPYVAQAVDATERFLRTHL</sequence>
<feature type="domain" description="Serine aminopeptidase S33" evidence="1">
    <location>
        <begin position="53"/>
        <end position="275"/>
    </location>
</feature>
<proteinExistence type="predicted"/>
<dbReference type="InterPro" id="IPR022742">
    <property type="entry name" value="Hydrolase_4"/>
</dbReference>
<dbReference type="Gene3D" id="3.40.50.1820">
    <property type="entry name" value="alpha/beta hydrolase"/>
    <property type="match status" value="1"/>
</dbReference>
<dbReference type="PANTHER" id="PTHR47751:SF1">
    <property type="entry name" value="SUPERFAMILY HYDROLASE, PUTATIVE (AFU_ORTHOLOGUE AFUA_2G16580)-RELATED"/>
    <property type="match status" value="1"/>
</dbReference>
<evidence type="ECO:0000313" key="3">
    <source>
        <dbReference type="Proteomes" id="UP001165378"/>
    </source>
</evidence>
<dbReference type="RefSeq" id="WP_235056492.1">
    <property type="nucleotide sequence ID" value="NZ_JAKFHA010000027.1"/>
</dbReference>
<dbReference type="InterPro" id="IPR051411">
    <property type="entry name" value="Polyketide_trans_af380"/>
</dbReference>
<evidence type="ECO:0000313" key="2">
    <source>
        <dbReference type="EMBL" id="MCF2531841.1"/>
    </source>
</evidence>
<protein>
    <submittedName>
        <fullName evidence="2">Alpha/beta hydrolase</fullName>
    </submittedName>
</protein>
<keyword evidence="3" id="KW-1185">Reference proteome</keyword>
<dbReference type="PANTHER" id="PTHR47751">
    <property type="entry name" value="SUPERFAMILY HYDROLASE, PUTATIVE (AFU_ORTHOLOGUE AFUA_2G16580)-RELATED"/>
    <property type="match status" value="1"/>
</dbReference>
<accession>A0AA41U3I2</accession>
<dbReference type="Pfam" id="PF12146">
    <property type="entry name" value="Hydrolase_4"/>
    <property type="match status" value="1"/>
</dbReference>
<reference evidence="2" key="1">
    <citation type="submission" date="2022-01" db="EMBL/GenBank/DDBJ databases">
        <title>Genome-Based Taxonomic Classification of the Phylum Actinobacteria.</title>
        <authorList>
            <person name="Gao Y."/>
        </authorList>
    </citation>
    <scope>NUCLEOTIDE SEQUENCE</scope>
    <source>
        <strain evidence="2">KLBMP 8922</strain>
    </source>
</reference>
<dbReference type="AlphaFoldDB" id="A0AA41U3I2"/>
<dbReference type="GO" id="GO:0016787">
    <property type="term" value="F:hydrolase activity"/>
    <property type="evidence" value="ECO:0007669"/>
    <property type="project" value="UniProtKB-KW"/>
</dbReference>
<dbReference type="Proteomes" id="UP001165378">
    <property type="component" value="Unassembled WGS sequence"/>
</dbReference>
<comment type="caution">
    <text evidence="2">The sequence shown here is derived from an EMBL/GenBank/DDBJ whole genome shotgun (WGS) entry which is preliminary data.</text>
</comment>
<dbReference type="EMBL" id="JAKFHA010000027">
    <property type="protein sequence ID" value="MCF2531841.1"/>
    <property type="molecule type" value="Genomic_DNA"/>
</dbReference>
<gene>
    <name evidence="2" type="ORF">LZ495_32135</name>
</gene>
<dbReference type="SUPFAM" id="SSF53474">
    <property type="entry name" value="alpha/beta-Hydrolases"/>
    <property type="match status" value="1"/>
</dbReference>